<dbReference type="OrthoDB" id="3946750at2759"/>
<gene>
    <name evidence="3" type="ORF">N7468_006688</name>
</gene>
<feature type="region of interest" description="Disordered" evidence="2">
    <location>
        <begin position="99"/>
        <end position="139"/>
    </location>
</feature>
<sequence length="656" mass="72499">MTRPGVGRSTFSALLSHQGHSRGLWRAAKNSQDTPEQVEYTFRPFKKSKASSANSLKKELLDEHDQLMKELQSIQKELIKDPFSAIFGLQTDLFREWEKEPTWQSSMRSSPKTKRPSRSKASSNTSQSEKDFETTTTELSRGTLRYDPISGRMVPRQDEATNTGNEARPFAADCPPSVHADVNTSPFIAHNGTFHQHPNFASRHYIPNFWDPKFNHSGPGIGSESVRKPDPSSLKDDDSIIFVPPQRPVPPDPQADILNIQKSLHEPSEVAPLACGPSVRADDSQSTWTTTVKTTAKPESNEPRPENETDVVTPEFLEIDTQYPTKQASEVRDKTVEYSLSGETGSVLTSQPLPTVDNGHLEPTKAAGEITSIEPEIILDYQPNNKVETHNVYIPVSENDYIDPSEHLDASDIRARYASPQGGSEKEKPISAPEVDSAATDYSLEGLNSRVGALTSPIAELVREGPATEQESPVTASPLPEFRILTYNPYDSQVTITGAEPFFDASETRSRSAILACLKKIARLEESGRFMPYITQMEQDGYEILASADDLLIFRKVNRHGVFGELINESDNDRNATSESCPSDNGHTSTNQSSQSTIDQTSSVGKTLRRVLFGGVVTAAFCYTTGVVSEYFRTGGADGRGPDGFTPFEVERRYRE</sequence>
<feature type="region of interest" description="Disordered" evidence="2">
    <location>
        <begin position="571"/>
        <end position="601"/>
    </location>
</feature>
<feature type="region of interest" description="Disordered" evidence="2">
    <location>
        <begin position="275"/>
        <end position="309"/>
    </location>
</feature>
<dbReference type="AlphaFoldDB" id="A0A9W9NT29"/>
<organism evidence="3 4">
    <name type="scientific">Penicillium chermesinum</name>
    <dbReference type="NCBI Taxonomy" id="63820"/>
    <lineage>
        <taxon>Eukaryota</taxon>
        <taxon>Fungi</taxon>
        <taxon>Dikarya</taxon>
        <taxon>Ascomycota</taxon>
        <taxon>Pezizomycotina</taxon>
        <taxon>Eurotiomycetes</taxon>
        <taxon>Eurotiomycetidae</taxon>
        <taxon>Eurotiales</taxon>
        <taxon>Aspergillaceae</taxon>
        <taxon>Penicillium</taxon>
    </lineage>
</organism>
<proteinExistence type="predicted"/>
<dbReference type="RefSeq" id="XP_058328874.1">
    <property type="nucleotide sequence ID" value="XM_058475984.1"/>
</dbReference>
<evidence type="ECO:0000256" key="2">
    <source>
        <dbReference type="SAM" id="MobiDB-lite"/>
    </source>
</evidence>
<feature type="compositionally biased region" description="Basic and acidic residues" evidence="2">
    <location>
        <begin position="225"/>
        <end position="238"/>
    </location>
</feature>
<feature type="coiled-coil region" evidence="1">
    <location>
        <begin position="50"/>
        <end position="81"/>
    </location>
</feature>
<feature type="compositionally biased region" description="Low complexity" evidence="2">
    <location>
        <begin position="588"/>
        <end position="601"/>
    </location>
</feature>
<name>A0A9W9NT29_9EURO</name>
<feature type="region of interest" description="Disordered" evidence="2">
    <location>
        <begin position="220"/>
        <end position="251"/>
    </location>
</feature>
<feature type="region of interest" description="Disordered" evidence="2">
    <location>
        <begin position="17"/>
        <end position="37"/>
    </location>
</feature>
<evidence type="ECO:0000256" key="1">
    <source>
        <dbReference type="SAM" id="Coils"/>
    </source>
</evidence>
<evidence type="ECO:0000313" key="3">
    <source>
        <dbReference type="EMBL" id="KAJ5225463.1"/>
    </source>
</evidence>
<protein>
    <submittedName>
        <fullName evidence="3">Conserved serine-threonine rich protein</fullName>
    </submittedName>
</protein>
<accession>A0A9W9NT29</accession>
<evidence type="ECO:0000313" key="4">
    <source>
        <dbReference type="Proteomes" id="UP001150941"/>
    </source>
</evidence>
<comment type="caution">
    <text evidence="3">The sequence shown here is derived from an EMBL/GenBank/DDBJ whole genome shotgun (WGS) entry which is preliminary data.</text>
</comment>
<reference evidence="3" key="2">
    <citation type="journal article" date="2023" name="IMA Fungus">
        <title>Comparative genomic study of the Penicillium genus elucidates a diverse pangenome and 15 lateral gene transfer events.</title>
        <authorList>
            <person name="Petersen C."/>
            <person name="Sorensen T."/>
            <person name="Nielsen M.R."/>
            <person name="Sondergaard T.E."/>
            <person name="Sorensen J.L."/>
            <person name="Fitzpatrick D.A."/>
            <person name="Frisvad J.C."/>
            <person name="Nielsen K.L."/>
        </authorList>
    </citation>
    <scope>NUCLEOTIDE SEQUENCE</scope>
    <source>
        <strain evidence="3">IBT 19713</strain>
    </source>
</reference>
<reference evidence="3" key="1">
    <citation type="submission" date="2022-11" db="EMBL/GenBank/DDBJ databases">
        <authorList>
            <person name="Petersen C."/>
        </authorList>
    </citation>
    <scope>NUCLEOTIDE SEQUENCE</scope>
    <source>
        <strain evidence="3">IBT 19713</strain>
    </source>
</reference>
<dbReference type="GeneID" id="83203287"/>
<dbReference type="Proteomes" id="UP001150941">
    <property type="component" value="Unassembled WGS sequence"/>
</dbReference>
<keyword evidence="4" id="KW-1185">Reference proteome</keyword>
<keyword evidence="1" id="KW-0175">Coiled coil</keyword>
<feature type="region of interest" description="Disordered" evidence="2">
    <location>
        <begin position="154"/>
        <end position="173"/>
    </location>
</feature>
<dbReference type="EMBL" id="JAPQKS010000005">
    <property type="protein sequence ID" value="KAJ5225463.1"/>
    <property type="molecule type" value="Genomic_DNA"/>
</dbReference>
<feature type="compositionally biased region" description="Polar residues" evidence="2">
    <location>
        <begin position="577"/>
        <end position="587"/>
    </location>
</feature>